<dbReference type="EMBL" id="HE614873">
    <property type="protein sequence ID" value="CCE76783.1"/>
    <property type="molecule type" value="Genomic_DNA"/>
</dbReference>
<dbReference type="AlphaFoldDB" id="A0AAI8ZKM6"/>
<organism evidence="1 2">
    <name type="scientific">Clavibacter nebraskensis NCPPB 2581</name>
    <dbReference type="NCBI Taxonomy" id="1097677"/>
    <lineage>
        <taxon>Bacteria</taxon>
        <taxon>Bacillati</taxon>
        <taxon>Actinomycetota</taxon>
        <taxon>Actinomycetes</taxon>
        <taxon>Micrococcales</taxon>
        <taxon>Microbacteriaceae</taxon>
        <taxon>Clavibacter</taxon>
    </lineage>
</organism>
<dbReference type="KEGG" id="cmc:CMN_02857"/>
<accession>A0AAI8ZKM6</accession>
<name>A0AAI8ZKM6_9MICO</name>
<reference evidence="1 2" key="1">
    <citation type="submission" date="2011-11" db="EMBL/GenBank/DDBJ databases">
        <authorList>
            <person name="Gartemann K."/>
        </authorList>
    </citation>
    <scope>NUCLEOTIDE SEQUENCE [LARGE SCALE GENOMIC DNA]</scope>
    <source>
        <strain evidence="2">NCPPB 2581</strain>
    </source>
</reference>
<dbReference type="Proteomes" id="UP000012170">
    <property type="component" value="Chromosome"/>
</dbReference>
<proteinExistence type="predicted"/>
<evidence type="ECO:0000313" key="2">
    <source>
        <dbReference type="Proteomes" id="UP000012170"/>
    </source>
</evidence>
<reference evidence="2" key="2">
    <citation type="submission" date="2013-04" db="EMBL/GenBank/DDBJ databases">
        <title>The genome sequence of the maize-pathogen Clavibacter michiganensis subsp. nebraskensis.</title>
        <authorList>
            <person name="Gartemann K.H."/>
            <person name="Blom J."/>
            <person name="Dreiseikelmann B."/>
            <person name="Fluegel M."/>
            <person name="Jaenicke S."/>
            <person name="Linke B."/>
            <person name="Sczcepanowski R."/>
            <person name="Wittmann J."/>
            <person name="Goesmann A."/>
            <person name="Puehler A."/>
            <person name="Eichenlaub R."/>
            <person name="Rueckert C."/>
        </authorList>
    </citation>
    <scope>NUCLEOTIDE SEQUENCE [LARGE SCALE GENOMIC DNA]</scope>
    <source>
        <strain evidence="2">NCPPB 2581</strain>
    </source>
</reference>
<evidence type="ECO:0000313" key="1">
    <source>
        <dbReference type="EMBL" id="CCE76783.1"/>
    </source>
</evidence>
<sequence>MPTAHLVAGGPEDDAAFIALRDLAKVLEAHPDARVVGGHMVGLITAAFPSPGFVERRTGDADAGIPVELADDGSVHAALIAAGYRDVAGNRYVLGQDEPMPTIDLLVPTLTGRFSDALHGGRRLDAMPGLHLAVASPLHLDASLLLQDGTELSTSVVVPGLEAAVVLKAYAWRGRGGQTVKDVTDLSNLLHVRERHGDAAGPWALGQPGLIGARRDAAQHLHALADRLAGRSARQLAIDPRRLAVLIRRHVARP</sequence>
<protein>
    <submittedName>
        <fullName evidence="1">Uncharacterized protein</fullName>
    </submittedName>
</protein>
<gene>
    <name evidence="1" type="ORF">CMN_02857</name>
</gene>